<keyword evidence="2" id="KW-1185">Reference proteome</keyword>
<accession>A0A8B9PV92</accession>
<dbReference type="Proteomes" id="UP000694424">
    <property type="component" value="Unplaced"/>
</dbReference>
<reference evidence="1" key="1">
    <citation type="submission" date="2025-08" db="UniProtKB">
        <authorList>
            <consortium name="Ensembl"/>
        </authorList>
    </citation>
    <scope>IDENTIFICATION</scope>
</reference>
<protein>
    <submittedName>
        <fullName evidence="1">Uncharacterized protein</fullName>
    </submittedName>
</protein>
<dbReference type="AlphaFoldDB" id="A0A8B9PV92"/>
<evidence type="ECO:0000313" key="2">
    <source>
        <dbReference type="Proteomes" id="UP000694424"/>
    </source>
</evidence>
<dbReference type="Gene3D" id="3.40.50.1820">
    <property type="entry name" value="alpha/beta hydrolase"/>
    <property type="match status" value="1"/>
</dbReference>
<name>A0A8B9PV92_APTOW</name>
<evidence type="ECO:0000313" key="1">
    <source>
        <dbReference type="Ensembl" id="ENSAOWP00000018099.1"/>
    </source>
</evidence>
<reference evidence="1" key="2">
    <citation type="submission" date="2025-09" db="UniProtKB">
        <authorList>
            <consortium name="Ensembl"/>
        </authorList>
    </citation>
    <scope>IDENTIFICATION</scope>
</reference>
<dbReference type="Ensembl" id="ENSAOWT00000020530.1">
    <property type="protein sequence ID" value="ENSAOWP00000018099.1"/>
    <property type="gene ID" value="ENSAOWG00000012348.1"/>
</dbReference>
<proteinExistence type="predicted"/>
<sequence>MSLLLHCLPFPAVQPLCHVSSRLLEANRHLTAEGGAILLQRGATVTPAGKGPVLLEDRADHSGGPRLVWEESSANSHCLSKVPHNKHSFPEGMLSQSTSCVLFFSQHIQLVEVPGSHFVHLNEPEVVSGIISNFLTAQDTRARL</sequence>
<dbReference type="InterPro" id="IPR029058">
    <property type="entry name" value="AB_hydrolase_fold"/>
</dbReference>
<organism evidence="1 2">
    <name type="scientific">Apteryx owenii</name>
    <name type="common">Little spotted kiwi</name>
    <dbReference type="NCBI Taxonomy" id="8824"/>
    <lineage>
        <taxon>Eukaryota</taxon>
        <taxon>Metazoa</taxon>
        <taxon>Chordata</taxon>
        <taxon>Craniata</taxon>
        <taxon>Vertebrata</taxon>
        <taxon>Euteleostomi</taxon>
        <taxon>Archelosauria</taxon>
        <taxon>Archosauria</taxon>
        <taxon>Dinosauria</taxon>
        <taxon>Saurischia</taxon>
        <taxon>Theropoda</taxon>
        <taxon>Coelurosauria</taxon>
        <taxon>Aves</taxon>
        <taxon>Palaeognathae</taxon>
        <taxon>Apterygiformes</taxon>
        <taxon>Apterygidae</taxon>
        <taxon>Apteryx</taxon>
    </lineage>
</organism>